<accession>A0A1J3FR47</accession>
<dbReference type="EMBL" id="GEVK01006238">
    <property type="protein sequence ID" value="JAU46594.1"/>
    <property type="molecule type" value="Transcribed_RNA"/>
</dbReference>
<name>A0A1J3FR47_NOCCA</name>
<dbReference type="Pfam" id="PF04031">
    <property type="entry name" value="Las1"/>
    <property type="match status" value="1"/>
</dbReference>
<dbReference type="GO" id="GO:0004519">
    <property type="term" value="F:endonuclease activity"/>
    <property type="evidence" value="ECO:0007669"/>
    <property type="project" value="InterPro"/>
</dbReference>
<dbReference type="GO" id="GO:0030687">
    <property type="term" value="C:preribosome, large subunit precursor"/>
    <property type="evidence" value="ECO:0007669"/>
    <property type="project" value="TreeGrafter"/>
</dbReference>
<organism evidence="1">
    <name type="scientific">Noccaea caerulescens</name>
    <name type="common">Alpine penny-cress</name>
    <name type="synonym">Thlaspi caerulescens</name>
    <dbReference type="NCBI Taxonomy" id="107243"/>
    <lineage>
        <taxon>Eukaryota</taxon>
        <taxon>Viridiplantae</taxon>
        <taxon>Streptophyta</taxon>
        <taxon>Embryophyta</taxon>
        <taxon>Tracheophyta</taxon>
        <taxon>Spermatophyta</taxon>
        <taxon>Magnoliopsida</taxon>
        <taxon>eudicotyledons</taxon>
        <taxon>Gunneridae</taxon>
        <taxon>Pentapetalae</taxon>
        <taxon>rosids</taxon>
        <taxon>malvids</taxon>
        <taxon>Brassicales</taxon>
        <taxon>Brassicaceae</taxon>
        <taxon>Coluteocarpeae</taxon>
        <taxon>Noccaea</taxon>
    </lineage>
</organism>
<proteinExistence type="predicted"/>
<reference evidence="1" key="1">
    <citation type="submission" date="2016-07" db="EMBL/GenBank/DDBJ databases">
        <title>De novo transcriptome assembly of four accessions of the metal hyperaccumulator plant Noccaea caerulescens.</title>
        <authorList>
            <person name="Blande D."/>
            <person name="Halimaa P."/>
            <person name="Tervahauta A.I."/>
            <person name="Aarts M.G."/>
            <person name="Karenlampi S.O."/>
        </authorList>
    </citation>
    <scope>NUCLEOTIDE SEQUENCE</scope>
</reference>
<evidence type="ECO:0000313" key="1">
    <source>
        <dbReference type="EMBL" id="JAU46594.1"/>
    </source>
</evidence>
<dbReference type="InterPro" id="IPR007174">
    <property type="entry name" value="Las1"/>
</dbReference>
<dbReference type="GO" id="GO:0000470">
    <property type="term" value="P:maturation of LSU-rRNA"/>
    <property type="evidence" value="ECO:0007669"/>
    <property type="project" value="TreeGrafter"/>
</dbReference>
<protein>
    <submittedName>
        <fullName evidence="1">Ribosomal biogenesis protein LAS1L</fullName>
    </submittedName>
</protein>
<dbReference type="AlphaFoldDB" id="A0A1J3FR47"/>
<dbReference type="EMBL" id="GEVL01018183">
    <property type="protein sequence ID" value="JAU59158.1"/>
    <property type="molecule type" value="Transcribed_RNA"/>
</dbReference>
<sequence length="614" mass="69681">MEALAGIEADIESFFNEQDQQRPSSDGCKQVPWLSWEEWDSVRESLFSSSPDRVAFALERVATWRSRGSLPAPVDVTCSLIETQLKDGFIPREKQSADALYSEHLLQMLYCMGILRLVNCVIEKTRRRADVSIADAAKAIGIPRKLIDLRHEGSHRELPALSVLRDASDEALEWLKSYYWETQKNQIPLKRDGTASIRREVKSKLRKLSFCFQLKKNPQFDSPLVKDKCSNKRIRKIVGSLVELYPSFSAEISSVLLEFLLKAVDSSKSHNQPGQDIRVFLDEWKPVILEFSNREPELLLTLLKAVLDMIQNNERRRYETDVHLSEKSAEEVSQAEQVPFLFAWLVGLLSVSKHFQRNSSPEVKSPNVFLMELLRKCLLLGALGYELVLKSGFVLADIVGGRVLKEKLIKLPLLDKSSASIPLKQSSTLVTTPWTLLEQEKNLGSAGKRLESVKLQLSKKKGIDTDKTNNRWRKAKTWSPCPIGMLPRIIGSSGRLPLLEFQNDQSTSKQAQGYNNAKRGAECNSQELEESICKRAKKNAEDSDSSDVTLETYEEEAEMDIEQSYEETETEAEENLLMMEDEEESRSCLMIGGEWKKVKDRELLGMASKVKICV</sequence>
<evidence type="ECO:0000313" key="2">
    <source>
        <dbReference type="EMBL" id="JAU59158.1"/>
    </source>
</evidence>
<dbReference type="PANTHER" id="PTHR15002">
    <property type="entry name" value="RIBOSOMAL BIOGENESIS PROTEIN LAS1L"/>
    <property type="match status" value="1"/>
</dbReference>
<dbReference type="PANTHER" id="PTHR15002:SF0">
    <property type="entry name" value="RIBOSOMAL BIOGENESIS PROTEIN LAS1L"/>
    <property type="match status" value="1"/>
</dbReference>
<dbReference type="GO" id="GO:0090730">
    <property type="term" value="C:Las1 complex"/>
    <property type="evidence" value="ECO:0007669"/>
    <property type="project" value="InterPro"/>
</dbReference>
<dbReference type="GO" id="GO:0000460">
    <property type="term" value="P:maturation of 5.8S rRNA"/>
    <property type="evidence" value="ECO:0007669"/>
    <property type="project" value="TreeGrafter"/>
</dbReference>
<gene>
    <name evidence="1" type="ORF">LC_TR12661_c0_g1_i1_g.44283</name>
    <name evidence="2" type="ORF">LE_TR6266_c0_g1_i1_g.22768</name>
</gene>